<keyword evidence="3" id="KW-1185">Reference proteome</keyword>
<reference evidence="2 3" key="1">
    <citation type="submission" date="2021-02" db="EMBL/GenBank/DDBJ databases">
        <title>Leishmania (Mundinia) enrietti genome sequencing and assembly.</title>
        <authorList>
            <person name="Almutairi H."/>
            <person name="Gatherer D."/>
        </authorList>
    </citation>
    <scope>NUCLEOTIDE SEQUENCE [LARGE SCALE GENOMIC DNA]</scope>
    <source>
        <strain evidence="2">CUR178</strain>
    </source>
</reference>
<dbReference type="AlphaFoldDB" id="A0A836K720"/>
<dbReference type="RefSeq" id="XP_067688128.1">
    <property type="nucleotide sequence ID" value="XM_067832025.1"/>
</dbReference>
<gene>
    <name evidence="2" type="ORF">CUR178_00234</name>
</gene>
<protein>
    <submittedName>
        <fullName evidence="2">Uncharacterized protein</fullName>
    </submittedName>
</protein>
<dbReference type="EMBL" id="JAFHKP010000036">
    <property type="protein sequence ID" value="KAG5465529.1"/>
    <property type="molecule type" value="Genomic_DNA"/>
</dbReference>
<evidence type="ECO:0000313" key="3">
    <source>
        <dbReference type="Proteomes" id="UP000674179"/>
    </source>
</evidence>
<proteinExistence type="predicted"/>
<dbReference type="GeneID" id="94167535"/>
<feature type="region of interest" description="Disordered" evidence="1">
    <location>
        <begin position="367"/>
        <end position="388"/>
    </location>
</feature>
<dbReference type="KEGG" id="lenr:94167535"/>
<dbReference type="OrthoDB" id="265656at2759"/>
<evidence type="ECO:0000313" key="2">
    <source>
        <dbReference type="EMBL" id="KAG5465529.1"/>
    </source>
</evidence>
<sequence>MAEEKVVKDLAEVCASGAETYSAWTTAKAVVQRRYLSVKAQGTFEGCAELLVGLTRVLRMYLRNDLAQELLRDMLFQVVEHFFAKVAASATAAGVGNGSATGSSFSLDAATFLQRVFDTLLSATTRSYTLTGPLPLVVEWNRDVDSGGVVAAAARSKDAVSWVEDVVLEFAIRAAAFLSQRSESAEILSRWAHNLFVSYEQVLALRLACLSSKSSTLHRGIANSSTASSSSVRIPTLAAQLLRMSILSCTSRRVEECSHSTAAAPTPVTAAVYWLIHLARAPKVVNHLFAQYVYFDILGQSLQRTSTTSAAKLTKTDHATLPSERANAALEEKCALNRREAILMARTAVEAYRQAFPLVLTQTSSASSRKRSNRAEEEGESEEASVGPESAHLYGWTWFLDSLTLTLAYGEARRNSGSATTGGGSDADAQQRQRQQQVCTQLLDTYAAVVAELPRLKWGEVVAAFTSA</sequence>
<name>A0A836K720_LEIEN</name>
<accession>A0A836K720</accession>
<organism evidence="2 3">
    <name type="scientific">Leishmania enriettii</name>
    <dbReference type="NCBI Taxonomy" id="5663"/>
    <lineage>
        <taxon>Eukaryota</taxon>
        <taxon>Discoba</taxon>
        <taxon>Euglenozoa</taxon>
        <taxon>Kinetoplastea</taxon>
        <taxon>Metakinetoplastina</taxon>
        <taxon>Trypanosomatida</taxon>
        <taxon>Trypanosomatidae</taxon>
        <taxon>Leishmaniinae</taxon>
        <taxon>Leishmania</taxon>
    </lineage>
</organism>
<comment type="caution">
    <text evidence="2">The sequence shown here is derived from an EMBL/GenBank/DDBJ whole genome shotgun (WGS) entry which is preliminary data.</text>
</comment>
<dbReference type="Proteomes" id="UP000674179">
    <property type="component" value="Chromosome 36"/>
</dbReference>
<evidence type="ECO:0000256" key="1">
    <source>
        <dbReference type="SAM" id="MobiDB-lite"/>
    </source>
</evidence>